<reference evidence="11 12" key="1">
    <citation type="journal article" date="2009" name="Stand. Genomic Sci.">
        <title>Complete genome sequence of Cryptobacterium curtum type strain (12-3).</title>
        <authorList>
            <person name="Mavrommatis K."/>
            <person name="Pukall R."/>
            <person name="Rohde C."/>
            <person name="Chen F."/>
            <person name="Sims D."/>
            <person name="Brettin T."/>
            <person name="Kuske C."/>
            <person name="Detter J.C."/>
            <person name="Han C."/>
            <person name="Lapidus A."/>
            <person name="Copeland A."/>
            <person name="Glavina Del Rio T."/>
            <person name="Nolan M."/>
            <person name="Lucas S."/>
            <person name="Tice H."/>
            <person name="Cheng J.F."/>
            <person name="Bruce D."/>
            <person name="Goodwin L."/>
            <person name="Pitluck S."/>
            <person name="Ovchinnikova G."/>
            <person name="Pati A."/>
            <person name="Ivanova N."/>
            <person name="Chen A."/>
            <person name="Palaniappan K."/>
            <person name="Chain P."/>
            <person name="D'haeseleer P."/>
            <person name="Goker M."/>
            <person name="Bristow J."/>
            <person name="Eisen J.A."/>
            <person name="Markowitz V."/>
            <person name="Hugenholtz P."/>
            <person name="Rohde M."/>
            <person name="Klenk H.P."/>
            <person name="Kyrpides N.C."/>
        </authorList>
    </citation>
    <scope>NUCLEOTIDE SEQUENCE [LARGE SCALE GENOMIC DNA]</scope>
    <source>
        <strain evidence="12">ATCC 700683 / DSM 15641 / 12-3</strain>
    </source>
</reference>
<dbReference type="PIRSF" id="PIRSF004532">
    <property type="entry name" value="GlpX"/>
    <property type="match status" value="1"/>
</dbReference>
<dbReference type="UniPathway" id="UPA00138"/>
<evidence type="ECO:0000256" key="3">
    <source>
        <dbReference type="ARBA" id="ARBA00008989"/>
    </source>
</evidence>
<protein>
    <recommendedName>
        <fullName evidence="8">Fructose-1,6-bisphosphatase</fullName>
    </recommendedName>
</protein>
<feature type="binding site" evidence="9">
    <location>
        <position position="57"/>
    </location>
    <ligand>
        <name>Mn(2+)</name>
        <dbReference type="ChEBI" id="CHEBI:29035"/>
        <label>1</label>
    </ligand>
</feature>
<keyword evidence="5" id="KW-0378">Hydrolase</keyword>
<feature type="binding site" evidence="9">
    <location>
        <position position="212"/>
    </location>
    <ligand>
        <name>Mn(2+)</name>
        <dbReference type="ChEBI" id="CHEBI:29035"/>
        <label>2</label>
    </ligand>
</feature>
<proteinExistence type="inferred from homology"/>
<dbReference type="PANTHER" id="PTHR30447:SF0">
    <property type="entry name" value="FRUCTOSE-1,6-BISPHOSPHATASE 1 CLASS 2-RELATED"/>
    <property type="match status" value="1"/>
</dbReference>
<evidence type="ECO:0000256" key="4">
    <source>
        <dbReference type="ARBA" id="ARBA00022723"/>
    </source>
</evidence>
<dbReference type="Pfam" id="PF03320">
    <property type="entry name" value="FBPase_glpX"/>
    <property type="match status" value="1"/>
</dbReference>
<dbReference type="GO" id="GO:0030388">
    <property type="term" value="P:fructose 1,6-bisphosphate metabolic process"/>
    <property type="evidence" value="ECO:0007669"/>
    <property type="project" value="TreeGrafter"/>
</dbReference>
<accession>C7MNK9</accession>
<evidence type="ECO:0000256" key="7">
    <source>
        <dbReference type="ARBA" id="ARBA00023277"/>
    </source>
</evidence>
<dbReference type="AlphaFoldDB" id="C7MNK9"/>
<dbReference type="Proteomes" id="UP000000954">
    <property type="component" value="Chromosome"/>
</dbReference>
<evidence type="ECO:0000313" key="11">
    <source>
        <dbReference type="EMBL" id="ACU94499.1"/>
    </source>
</evidence>
<name>C7MNK9_CRYCD</name>
<organism evidence="11 12">
    <name type="scientific">Cryptobacterium curtum (strain ATCC 700683 / DSM 15641 / CCUG 43107 / 12-3)</name>
    <dbReference type="NCBI Taxonomy" id="469378"/>
    <lineage>
        <taxon>Bacteria</taxon>
        <taxon>Bacillati</taxon>
        <taxon>Actinomycetota</taxon>
        <taxon>Coriobacteriia</taxon>
        <taxon>Eggerthellales</taxon>
        <taxon>Eggerthellaceae</taxon>
        <taxon>Cryptobacterium</taxon>
    </lineage>
</organism>
<dbReference type="EMBL" id="CP001682">
    <property type="protein sequence ID" value="ACU94499.1"/>
    <property type="molecule type" value="Genomic_DNA"/>
</dbReference>
<dbReference type="eggNOG" id="COG1494">
    <property type="taxonomic scope" value="Bacteria"/>
</dbReference>
<feature type="binding site" evidence="9">
    <location>
        <position position="84"/>
    </location>
    <ligand>
        <name>Mn(2+)</name>
        <dbReference type="ChEBI" id="CHEBI:29035"/>
        <label>2</label>
    </ligand>
</feature>
<evidence type="ECO:0000256" key="9">
    <source>
        <dbReference type="PIRSR" id="PIRSR004532-1"/>
    </source>
</evidence>
<feature type="binding site" evidence="10">
    <location>
        <begin position="87"/>
        <end position="89"/>
    </location>
    <ligand>
        <name>substrate</name>
    </ligand>
</feature>
<feature type="binding site" evidence="9">
    <location>
        <position position="87"/>
    </location>
    <ligand>
        <name>Mn(2+)</name>
        <dbReference type="ChEBI" id="CHEBI:29035"/>
        <label>2</label>
    </ligand>
</feature>
<dbReference type="PANTHER" id="PTHR30447">
    <property type="entry name" value="FRUCTOSE-1,6-BISPHOSPHATASE CLASS 2"/>
    <property type="match status" value="1"/>
</dbReference>
<evidence type="ECO:0000256" key="8">
    <source>
        <dbReference type="PIRNR" id="PIRNR004532"/>
    </source>
</evidence>
<dbReference type="HOGENOM" id="CLU_054938_0_0_11"/>
<dbReference type="GO" id="GO:0005829">
    <property type="term" value="C:cytosol"/>
    <property type="evidence" value="ECO:0007669"/>
    <property type="project" value="TreeGrafter"/>
</dbReference>
<dbReference type="NCBIfam" id="TIGR00330">
    <property type="entry name" value="glpX"/>
    <property type="match status" value="1"/>
</dbReference>
<evidence type="ECO:0000256" key="1">
    <source>
        <dbReference type="ARBA" id="ARBA00001273"/>
    </source>
</evidence>
<dbReference type="Gene3D" id="3.30.540.10">
    <property type="entry name" value="Fructose-1,6-Bisphosphatase, subunit A, domain 1"/>
    <property type="match status" value="1"/>
</dbReference>
<evidence type="ECO:0000256" key="2">
    <source>
        <dbReference type="ARBA" id="ARBA00004742"/>
    </source>
</evidence>
<evidence type="ECO:0000256" key="6">
    <source>
        <dbReference type="ARBA" id="ARBA00023211"/>
    </source>
</evidence>
<dbReference type="GO" id="GO:0006071">
    <property type="term" value="P:glycerol metabolic process"/>
    <property type="evidence" value="ECO:0007669"/>
    <property type="project" value="InterPro"/>
</dbReference>
<evidence type="ECO:0000313" key="12">
    <source>
        <dbReference type="Proteomes" id="UP000000954"/>
    </source>
</evidence>
<comment type="pathway">
    <text evidence="2">Carbohydrate biosynthesis; gluconeogenesis.</text>
</comment>
<dbReference type="GO" id="GO:0006094">
    <property type="term" value="P:gluconeogenesis"/>
    <property type="evidence" value="ECO:0007669"/>
    <property type="project" value="UniProtKB-UniPathway"/>
</dbReference>
<feature type="binding site" evidence="10">
    <location>
        <position position="118"/>
    </location>
    <ligand>
        <name>substrate</name>
    </ligand>
</feature>
<comment type="catalytic activity">
    <reaction evidence="1">
        <text>beta-D-fructose 1,6-bisphosphate + H2O = beta-D-fructose 6-phosphate + phosphate</text>
        <dbReference type="Rhea" id="RHEA:11064"/>
        <dbReference type="ChEBI" id="CHEBI:15377"/>
        <dbReference type="ChEBI" id="CHEBI:32966"/>
        <dbReference type="ChEBI" id="CHEBI:43474"/>
        <dbReference type="ChEBI" id="CHEBI:57634"/>
        <dbReference type="EC" id="3.1.3.11"/>
    </reaction>
</comment>
<feature type="binding site" evidence="10">
    <location>
        <begin position="185"/>
        <end position="187"/>
    </location>
    <ligand>
        <name>substrate</name>
    </ligand>
</feature>
<dbReference type="InterPro" id="IPR004464">
    <property type="entry name" value="FBPase_class-2/SBPase"/>
</dbReference>
<dbReference type="SUPFAM" id="SSF56655">
    <property type="entry name" value="Carbohydrate phosphatase"/>
    <property type="match status" value="1"/>
</dbReference>
<keyword evidence="6 9" id="KW-0464">Manganese</keyword>
<dbReference type="KEGG" id="ccu:Ccur_07950"/>
<feature type="binding site" evidence="9">
    <location>
        <position position="33"/>
    </location>
    <ligand>
        <name>Mn(2+)</name>
        <dbReference type="ChEBI" id="CHEBI:29035"/>
        <label>1</label>
    </ligand>
</feature>
<evidence type="ECO:0000256" key="5">
    <source>
        <dbReference type="ARBA" id="ARBA00022801"/>
    </source>
</evidence>
<keyword evidence="12" id="KW-1185">Reference proteome</keyword>
<dbReference type="STRING" id="469378.Ccur_07950"/>
<evidence type="ECO:0000256" key="10">
    <source>
        <dbReference type="PIRSR" id="PIRSR004532-2"/>
    </source>
</evidence>
<dbReference type="OrthoDB" id="9779353at2"/>
<keyword evidence="7 8" id="KW-0119">Carbohydrate metabolism</keyword>
<dbReference type="Gene3D" id="3.40.190.90">
    <property type="match status" value="1"/>
</dbReference>
<comment type="similarity">
    <text evidence="3 8">Belongs to the FBPase class 2 family.</text>
</comment>
<feature type="binding site" evidence="10">
    <location>
        <position position="209"/>
    </location>
    <ligand>
        <name>substrate</name>
    </ligand>
</feature>
<dbReference type="GO" id="GO:0046872">
    <property type="term" value="F:metal ion binding"/>
    <property type="evidence" value="ECO:0007669"/>
    <property type="project" value="UniProtKB-KW"/>
</dbReference>
<keyword evidence="4 9" id="KW-0479">Metal-binding</keyword>
<comment type="cofactor">
    <cofactor evidence="9">
        <name>Mn(2+)</name>
        <dbReference type="ChEBI" id="CHEBI:29035"/>
    </cofactor>
</comment>
<gene>
    <name evidence="11" type="ordered locus">Ccur_07950</name>
</gene>
<feature type="binding site" evidence="10">
    <location>
        <begin position="163"/>
        <end position="165"/>
    </location>
    <ligand>
        <name>substrate</name>
    </ligand>
</feature>
<sequence length="323" mass="34183">MQAERIMEFVRVAESAALACERWCGRGDKVAADQAATTAMREAFNSIDFSGRIVIGEGERDEAPMLFIGEELGRGGEEIDIAVDPLEGTNLCAYDRPAAWCTIAVAPRGALLYAPDTYMWKVAAGPACRGKISVDASPSDNVAAIAQALNKPISEVCVCILDRPRHADMIAELHKTGCRVKTIDDGDVYWCIATALPGSGVDAVMGAGGSPEAVLSACGLKAVGGAFSARLGFEVDPDGVEKRARAEKMTDIDLDAVLSMDDLVRSDDALFIGAGVTNSELLKGVQVFSDGAQSIETLVLNAYDSSARIIRSCHRGETGQIHL</sequence>
<dbReference type="RefSeq" id="WP_012803187.1">
    <property type="nucleotide sequence ID" value="NC_013170.1"/>
</dbReference>
<dbReference type="GO" id="GO:0042132">
    <property type="term" value="F:fructose 1,6-bisphosphate 1-phosphatase activity"/>
    <property type="evidence" value="ECO:0007669"/>
    <property type="project" value="UniProtKB-EC"/>
</dbReference>